<accession>A0A8R2F7N8</accession>
<dbReference type="GeneID" id="103309248"/>
<dbReference type="EnsemblMetazoa" id="XM_008184201.1">
    <property type="protein sequence ID" value="XP_008182423.1"/>
    <property type="gene ID" value="LOC103309248"/>
</dbReference>
<dbReference type="Proteomes" id="UP000007819">
    <property type="component" value="Chromosome X"/>
</dbReference>
<dbReference type="InterPro" id="IPR045249">
    <property type="entry name" value="HARBI1-like"/>
</dbReference>
<evidence type="ECO:0000256" key="5">
    <source>
        <dbReference type="ARBA" id="ARBA00022723"/>
    </source>
</evidence>
<name>A0A8R2F7N8_ACYPI</name>
<dbReference type="Pfam" id="PF13359">
    <property type="entry name" value="DDE_Tnp_4"/>
    <property type="match status" value="1"/>
</dbReference>
<dbReference type="RefSeq" id="XP_008182423.1">
    <property type="nucleotide sequence ID" value="XM_008184201.1"/>
</dbReference>
<evidence type="ECO:0000256" key="3">
    <source>
        <dbReference type="ARBA" id="ARBA00006958"/>
    </source>
</evidence>
<keyword evidence="10" id="KW-1185">Reference proteome</keyword>
<evidence type="ECO:0000259" key="8">
    <source>
        <dbReference type="Pfam" id="PF13359"/>
    </source>
</evidence>
<dbReference type="InterPro" id="IPR027806">
    <property type="entry name" value="HARBI1_dom"/>
</dbReference>
<comment type="similarity">
    <text evidence="3">Belongs to the HARBI1 family.</text>
</comment>
<proteinExistence type="inferred from homology"/>
<keyword evidence="6" id="KW-0378">Hydrolase</keyword>
<reference evidence="9" key="2">
    <citation type="submission" date="2022-06" db="UniProtKB">
        <authorList>
            <consortium name="EnsemblMetazoa"/>
        </authorList>
    </citation>
    <scope>IDENTIFICATION</scope>
</reference>
<protein>
    <recommendedName>
        <fullName evidence="8">DDE Tnp4 domain-containing protein</fullName>
    </recommendedName>
</protein>
<feature type="domain" description="DDE Tnp4" evidence="8">
    <location>
        <begin position="93"/>
        <end position="257"/>
    </location>
</feature>
<sequence length="317" mass="36450">MTLFSENELLMIALILDEEEEEEVVKKKRLVKTISFSYRIGHSTVYKIVREICQIITENLMDELMPTPTEEMWENIANDFFRMWNFPGCIGALDGKHVTIQAPPNTGSMFFNYKKTFSIVLLALVDAHCNFIAVNVGAYGKSSDGGVFANSNLGKALYRGSLNIPDNLTIPNTDTQVPYVIVGDEAFPLKPYLMRPYPGDKLDDRKRNFNYRLSRARRTSENTFGILTQKFRLYNRRIQAFPKHVDYIILATCLLHNFIKKYDSYTYNYVTQQADRSNGHTLQHLNLQGGNATTDAFRVREVFTEYFNSEVGSLPWI</sequence>
<dbReference type="PANTHER" id="PTHR22930">
    <property type="match status" value="1"/>
</dbReference>
<reference evidence="10" key="1">
    <citation type="submission" date="2010-06" db="EMBL/GenBank/DDBJ databases">
        <authorList>
            <person name="Jiang H."/>
            <person name="Abraham K."/>
            <person name="Ali S."/>
            <person name="Alsbrooks S.L."/>
            <person name="Anim B.N."/>
            <person name="Anosike U.S."/>
            <person name="Attaway T."/>
            <person name="Bandaranaike D.P."/>
            <person name="Battles P.K."/>
            <person name="Bell S.N."/>
            <person name="Bell A.V."/>
            <person name="Beltran B."/>
            <person name="Bickham C."/>
            <person name="Bustamante Y."/>
            <person name="Caleb T."/>
            <person name="Canada A."/>
            <person name="Cardenas V."/>
            <person name="Carter K."/>
            <person name="Chacko J."/>
            <person name="Chandrabose M.N."/>
            <person name="Chavez D."/>
            <person name="Chavez A."/>
            <person name="Chen L."/>
            <person name="Chu H.-S."/>
            <person name="Claassen K.J."/>
            <person name="Cockrell R."/>
            <person name="Collins M."/>
            <person name="Cooper J.A."/>
            <person name="Cree A."/>
            <person name="Curry S.M."/>
            <person name="Da Y."/>
            <person name="Dao M.D."/>
            <person name="Das B."/>
            <person name="Davila M.-L."/>
            <person name="Davy-Carroll L."/>
            <person name="Denson S."/>
            <person name="Dinh H."/>
            <person name="Ebong V.E."/>
            <person name="Edwards J.R."/>
            <person name="Egan A."/>
            <person name="El-Daye J."/>
            <person name="Escobedo L."/>
            <person name="Fernandez S."/>
            <person name="Fernando P.R."/>
            <person name="Flagg N."/>
            <person name="Forbes L.D."/>
            <person name="Fowler R.G."/>
            <person name="Fu Q."/>
            <person name="Gabisi R.A."/>
            <person name="Ganer J."/>
            <person name="Garbino Pronczuk A."/>
            <person name="Garcia R.M."/>
            <person name="Garner T."/>
            <person name="Garrett T.E."/>
            <person name="Gonzalez D.A."/>
            <person name="Hamid H."/>
            <person name="Hawkins E.S."/>
            <person name="Hirani K."/>
            <person name="Hogues M.E."/>
            <person name="Hollins B."/>
            <person name="Hsiao C.-H."/>
            <person name="Jabil R."/>
            <person name="James M.L."/>
            <person name="Jhangiani S.N."/>
            <person name="Johnson B."/>
            <person name="Johnson Q."/>
            <person name="Joshi V."/>
            <person name="Kalu J.B."/>
            <person name="Kam C."/>
            <person name="Kashfia A."/>
            <person name="Keebler J."/>
            <person name="Kisamo H."/>
            <person name="Kovar C.L."/>
            <person name="Lago L.A."/>
            <person name="Lai C.-Y."/>
            <person name="Laidlaw J."/>
            <person name="Lara F."/>
            <person name="Le T.-K."/>
            <person name="Lee S.L."/>
            <person name="Legall F.H."/>
            <person name="Lemon S.J."/>
            <person name="Lewis L.R."/>
            <person name="Li B."/>
            <person name="Liu Y."/>
            <person name="Liu Y.-S."/>
            <person name="Lopez J."/>
            <person name="Lozado R.J."/>
            <person name="Lu J."/>
            <person name="Madu R.C."/>
            <person name="Maheshwari M."/>
            <person name="Maheshwari R."/>
            <person name="Malloy K."/>
            <person name="Martinez E."/>
            <person name="Mathew T."/>
            <person name="Mercado I.C."/>
            <person name="Mercado C."/>
            <person name="Meyer B."/>
            <person name="Montgomery K."/>
            <person name="Morgan M.B."/>
            <person name="Munidasa M."/>
            <person name="Nazareth L.V."/>
            <person name="Nelson J."/>
            <person name="Ng B.M."/>
            <person name="Nguyen N.B."/>
            <person name="Nguyen P.Q."/>
            <person name="Nguyen T."/>
            <person name="Obregon M."/>
            <person name="Okwuonu G.O."/>
            <person name="Onwere C.G."/>
            <person name="Orozco G."/>
            <person name="Parra A."/>
            <person name="Patel S."/>
            <person name="Patil S."/>
            <person name="Perez A."/>
            <person name="Perez Y."/>
            <person name="Pham C."/>
            <person name="Primus E.L."/>
            <person name="Pu L.-L."/>
            <person name="Puazo M."/>
            <person name="Qin X."/>
            <person name="Quiroz J.B."/>
            <person name="Reese J."/>
            <person name="Richards S."/>
            <person name="Rives C.M."/>
            <person name="Robberts R."/>
            <person name="Ruiz S.J."/>
            <person name="Ruiz M.J."/>
            <person name="Santibanez J."/>
            <person name="Schneider B.W."/>
            <person name="Sisson I."/>
            <person name="Smith M."/>
            <person name="Sodergren E."/>
            <person name="Song X.-Z."/>
            <person name="Song B.B."/>
            <person name="Summersgill H."/>
            <person name="Thelus R."/>
            <person name="Thornton R.D."/>
            <person name="Trejos Z.Y."/>
            <person name="Usmani K."/>
            <person name="Vattathil S."/>
            <person name="Villasana D."/>
            <person name="Walker D.L."/>
            <person name="Wang S."/>
            <person name="Wang K."/>
            <person name="White C.S."/>
            <person name="Williams A.C."/>
            <person name="Williamson J."/>
            <person name="Wilson K."/>
            <person name="Woghiren I.O."/>
            <person name="Woodworth J.R."/>
            <person name="Worley K.C."/>
            <person name="Wright R.A."/>
            <person name="Wu W."/>
            <person name="Young L."/>
            <person name="Zhang L."/>
            <person name="Zhang J."/>
            <person name="Zhu Y."/>
            <person name="Muzny D.M."/>
            <person name="Weinstock G."/>
            <person name="Gibbs R.A."/>
        </authorList>
    </citation>
    <scope>NUCLEOTIDE SEQUENCE [LARGE SCALE GENOMIC DNA]</scope>
    <source>
        <strain evidence="10">LSR1</strain>
    </source>
</reference>
<evidence type="ECO:0000313" key="9">
    <source>
        <dbReference type="EnsemblMetazoa" id="XP_008182423.1"/>
    </source>
</evidence>
<evidence type="ECO:0000256" key="4">
    <source>
        <dbReference type="ARBA" id="ARBA00022722"/>
    </source>
</evidence>
<dbReference type="GO" id="GO:0005634">
    <property type="term" value="C:nucleus"/>
    <property type="evidence" value="ECO:0007669"/>
    <property type="project" value="UniProtKB-SubCell"/>
</dbReference>
<evidence type="ECO:0000313" key="10">
    <source>
        <dbReference type="Proteomes" id="UP000007819"/>
    </source>
</evidence>
<organism evidence="9 10">
    <name type="scientific">Acyrthosiphon pisum</name>
    <name type="common">Pea aphid</name>
    <dbReference type="NCBI Taxonomy" id="7029"/>
    <lineage>
        <taxon>Eukaryota</taxon>
        <taxon>Metazoa</taxon>
        <taxon>Ecdysozoa</taxon>
        <taxon>Arthropoda</taxon>
        <taxon>Hexapoda</taxon>
        <taxon>Insecta</taxon>
        <taxon>Pterygota</taxon>
        <taxon>Neoptera</taxon>
        <taxon>Paraneoptera</taxon>
        <taxon>Hemiptera</taxon>
        <taxon>Sternorrhyncha</taxon>
        <taxon>Aphidomorpha</taxon>
        <taxon>Aphidoidea</taxon>
        <taxon>Aphididae</taxon>
        <taxon>Macrosiphini</taxon>
        <taxon>Acyrthosiphon</taxon>
    </lineage>
</organism>
<keyword evidence="4" id="KW-0540">Nuclease</keyword>
<evidence type="ECO:0000256" key="7">
    <source>
        <dbReference type="ARBA" id="ARBA00023242"/>
    </source>
</evidence>
<keyword evidence="5" id="KW-0479">Metal-binding</keyword>
<dbReference type="AlphaFoldDB" id="A0A8R2F7N8"/>
<dbReference type="GO" id="GO:0016787">
    <property type="term" value="F:hydrolase activity"/>
    <property type="evidence" value="ECO:0007669"/>
    <property type="project" value="UniProtKB-KW"/>
</dbReference>
<evidence type="ECO:0000256" key="2">
    <source>
        <dbReference type="ARBA" id="ARBA00004123"/>
    </source>
</evidence>
<dbReference type="GO" id="GO:0004518">
    <property type="term" value="F:nuclease activity"/>
    <property type="evidence" value="ECO:0007669"/>
    <property type="project" value="UniProtKB-KW"/>
</dbReference>
<comment type="cofactor">
    <cofactor evidence="1">
        <name>a divalent metal cation</name>
        <dbReference type="ChEBI" id="CHEBI:60240"/>
    </cofactor>
</comment>
<dbReference type="GO" id="GO:0046872">
    <property type="term" value="F:metal ion binding"/>
    <property type="evidence" value="ECO:0007669"/>
    <property type="project" value="UniProtKB-KW"/>
</dbReference>
<evidence type="ECO:0000256" key="6">
    <source>
        <dbReference type="ARBA" id="ARBA00022801"/>
    </source>
</evidence>
<dbReference type="OrthoDB" id="6581837at2759"/>
<comment type="subcellular location">
    <subcellularLocation>
        <location evidence="2">Nucleus</location>
    </subcellularLocation>
</comment>
<keyword evidence="7" id="KW-0539">Nucleus</keyword>
<dbReference type="KEGG" id="api:103309248"/>
<evidence type="ECO:0000256" key="1">
    <source>
        <dbReference type="ARBA" id="ARBA00001968"/>
    </source>
</evidence>
<dbReference type="PANTHER" id="PTHR22930:SF269">
    <property type="entry name" value="NUCLEASE HARBI1-LIKE PROTEIN"/>
    <property type="match status" value="1"/>
</dbReference>